<dbReference type="RefSeq" id="WP_074650572.1">
    <property type="nucleotide sequence ID" value="NZ_FOIL01000074.1"/>
</dbReference>
<feature type="transmembrane region" description="Helical" evidence="8">
    <location>
        <begin position="287"/>
        <end position="308"/>
    </location>
</feature>
<dbReference type="EMBL" id="FOIL01000074">
    <property type="protein sequence ID" value="SET93563.1"/>
    <property type="molecule type" value="Genomic_DNA"/>
</dbReference>
<dbReference type="InterPro" id="IPR038770">
    <property type="entry name" value="Na+/solute_symporter_sf"/>
</dbReference>
<organism evidence="9 10">
    <name type="scientific">[Clostridium] aminophilum</name>
    <dbReference type="NCBI Taxonomy" id="1526"/>
    <lineage>
        <taxon>Bacteria</taxon>
        <taxon>Bacillati</taxon>
        <taxon>Bacillota</taxon>
        <taxon>Clostridia</taxon>
        <taxon>Lachnospirales</taxon>
        <taxon>Lachnospiraceae</taxon>
    </lineage>
</organism>
<evidence type="ECO:0000256" key="7">
    <source>
        <dbReference type="ARBA" id="ARBA00023136"/>
    </source>
</evidence>
<feature type="transmembrane region" description="Helical" evidence="8">
    <location>
        <begin position="199"/>
        <end position="217"/>
    </location>
</feature>
<keyword evidence="6 8" id="KW-1133">Transmembrane helix</keyword>
<dbReference type="GO" id="GO:0005886">
    <property type="term" value="C:plasma membrane"/>
    <property type="evidence" value="ECO:0007669"/>
    <property type="project" value="UniProtKB-SubCell"/>
</dbReference>
<evidence type="ECO:0000256" key="4">
    <source>
        <dbReference type="ARBA" id="ARBA00022475"/>
    </source>
</evidence>
<evidence type="ECO:0000256" key="1">
    <source>
        <dbReference type="ARBA" id="ARBA00004651"/>
    </source>
</evidence>
<feature type="transmembrane region" description="Helical" evidence="8">
    <location>
        <begin position="37"/>
        <end position="56"/>
    </location>
</feature>
<dbReference type="PANTHER" id="PTHR36838">
    <property type="entry name" value="AUXIN EFFLUX CARRIER FAMILY PROTEIN"/>
    <property type="match status" value="1"/>
</dbReference>
<feature type="transmembrane region" description="Helical" evidence="8">
    <location>
        <begin position="103"/>
        <end position="121"/>
    </location>
</feature>
<keyword evidence="7 8" id="KW-0472">Membrane</keyword>
<feature type="transmembrane region" description="Helical" evidence="8">
    <location>
        <begin position="6"/>
        <end position="25"/>
    </location>
</feature>
<comment type="subcellular location">
    <subcellularLocation>
        <location evidence="1">Cell membrane</location>
        <topology evidence="1">Multi-pass membrane protein</topology>
    </subcellularLocation>
</comment>
<dbReference type="eggNOG" id="COG0679">
    <property type="taxonomic scope" value="Bacteria"/>
</dbReference>
<comment type="similarity">
    <text evidence="2">Belongs to the auxin efflux carrier (TC 2.A.69) family.</text>
</comment>
<reference evidence="9 10" key="1">
    <citation type="submission" date="2016-10" db="EMBL/GenBank/DDBJ databases">
        <authorList>
            <person name="de Groot N.N."/>
        </authorList>
    </citation>
    <scope>NUCLEOTIDE SEQUENCE [LARGE SCALE GENOMIC DNA]</scope>
    <source>
        <strain evidence="9 10">KH1P1</strain>
    </source>
</reference>
<dbReference type="Proteomes" id="UP000199820">
    <property type="component" value="Unassembled WGS sequence"/>
</dbReference>
<dbReference type="STRING" id="1526.SAMN02910262_01764"/>
<sequence length="313" mass="33993">MEALMVSLNAVIPFVFYLAVGYGAKRLKMCSYDLLQGMNKLVFKAFFPLSLFWNMYTMDPSIEIDIPLLLAEGASLIALIILLMLTVPWFVKENPRRGVVVQAIYRSNCVLFALPMAEVVMGEPGKIYATMMLAVIVPILNVSAVLVLESFHGEGLTDPKKLIINILTNPLIDGIAVGALFFALGIHLPRFIETPVKNMGSMATPLALFILGGTLEFSQVGKNLKCLTVAMGIKLLVIPLVVTVITTLAGLSDVVRFTFFIIYATPVATSSYVMAQNMGGDGELAGQFVVFSTVASALTLFIWVYAYAALGFV</sequence>
<evidence type="ECO:0008006" key="11">
    <source>
        <dbReference type="Google" id="ProtNLM"/>
    </source>
</evidence>
<dbReference type="PANTHER" id="PTHR36838:SF4">
    <property type="entry name" value="AUXIN EFFLUX CARRIER FAMILY PROTEIN"/>
    <property type="match status" value="1"/>
</dbReference>
<evidence type="ECO:0000256" key="3">
    <source>
        <dbReference type="ARBA" id="ARBA00022448"/>
    </source>
</evidence>
<protein>
    <recommendedName>
        <fullName evidence="11">AEC family transporter</fullName>
    </recommendedName>
</protein>
<dbReference type="AlphaFoldDB" id="A0A1I0IAB5"/>
<dbReference type="Gene3D" id="1.20.1530.20">
    <property type="match status" value="1"/>
</dbReference>
<evidence type="ECO:0000256" key="6">
    <source>
        <dbReference type="ARBA" id="ARBA00022989"/>
    </source>
</evidence>
<feature type="transmembrane region" description="Helical" evidence="8">
    <location>
        <begin position="127"/>
        <end position="151"/>
    </location>
</feature>
<evidence type="ECO:0000256" key="8">
    <source>
        <dbReference type="SAM" id="Phobius"/>
    </source>
</evidence>
<feature type="transmembrane region" description="Helical" evidence="8">
    <location>
        <begin position="163"/>
        <end position="187"/>
    </location>
</feature>
<evidence type="ECO:0000313" key="9">
    <source>
        <dbReference type="EMBL" id="SET93563.1"/>
    </source>
</evidence>
<feature type="transmembrane region" description="Helical" evidence="8">
    <location>
        <begin position="229"/>
        <end position="251"/>
    </location>
</feature>
<dbReference type="OrthoDB" id="9794315at2"/>
<dbReference type="InterPro" id="IPR004776">
    <property type="entry name" value="Mem_transp_PIN-like"/>
</dbReference>
<accession>A0A1I0IAB5</accession>
<feature type="transmembrane region" description="Helical" evidence="8">
    <location>
        <begin position="68"/>
        <end position="91"/>
    </location>
</feature>
<gene>
    <name evidence="9" type="ORF">SAMN04487771_10744</name>
</gene>
<keyword evidence="10" id="KW-1185">Reference proteome</keyword>
<evidence type="ECO:0000256" key="5">
    <source>
        <dbReference type="ARBA" id="ARBA00022692"/>
    </source>
</evidence>
<evidence type="ECO:0000256" key="2">
    <source>
        <dbReference type="ARBA" id="ARBA00010145"/>
    </source>
</evidence>
<name>A0A1I0IAB5_9FIRM</name>
<keyword evidence="3" id="KW-0813">Transport</keyword>
<proteinExistence type="inferred from homology"/>
<feature type="transmembrane region" description="Helical" evidence="8">
    <location>
        <begin position="257"/>
        <end position="275"/>
    </location>
</feature>
<dbReference type="GO" id="GO:0055085">
    <property type="term" value="P:transmembrane transport"/>
    <property type="evidence" value="ECO:0007669"/>
    <property type="project" value="InterPro"/>
</dbReference>
<dbReference type="Pfam" id="PF03547">
    <property type="entry name" value="Mem_trans"/>
    <property type="match status" value="2"/>
</dbReference>
<keyword evidence="4" id="KW-1003">Cell membrane</keyword>
<keyword evidence="5 8" id="KW-0812">Transmembrane</keyword>
<evidence type="ECO:0000313" key="10">
    <source>
        <dbReference type="Proteomes" id="UP000199820"/>
    </source>
</evidence>